<accession>A0A4Q1KFJ2</accession>
<evidence type="ECO:0000256" key="1">
    <source>
        <dbReference type="SAM" id="SignalP"/>
    </source>
</evidence>
<proteinExistence type="predicted"/>
<feature type="domain" description="Lipid/polyisoprenoid-binding YceI-like" evidence="2">
    <location>
        <begin position="41"/>
        <end position="204"/>
    </location>
</feature>
<dbReference type="InterPro" id="IPR007372">
    <property type="entry name" value="Lipid/polyisoprenoid-bd_YceI"/>
</dbReference>
<dbReference type="PANTHER" id="PTHR34406">
    <property type="entry name" value="PROTEIN YCEI"/>
    <property type="match status" value="1"/>
</dbReference>
<keyword evidence="1" id="KW-0732">Signal</keyword>
<dbReference type="Gene3D" id="2.40.128.110">
    <property type="entry name" value="Lipid/polyisoprenoid-binding, YceI-like"/>
    <property type="match status" value="1"/>
</dbReference>
<dbReference type="PANTHER" id="PTHR34406:SF1">
    <property type="entry name" value="PROTEIN YCEI"/>
    <property type="match status" value="1"/>
</dbReference>
<feature type="signal peptide" evidence="1">
    <location>
        <begin position="1"/>
        <end position="21"/>
    </location>
</feature>
<reference evidence="4" key="1">
    <citation type="submission" date="2019-01" db="EMBL/GenBank/DDBJ databases">
        <title>Cytophagaceae bacterium strain CAR-16.</title>
        <authorList>
            <person name="Chen W.-M."/>
        </authorList>
    </citation>
    <scope>NUCLEOTIDE SEQUENCE [LARGE SCALE GENOMIC DNA]</scope>
    <source>
        <strain evidence="4">CHR27</strain>
    </source>
</reference>
<gene>
    <name evidence="3" type="ORF">EQG66_11925</name>
</gene>
<dbReference type="RefSeq" id="WP_129404809.1">
    <property type="nucleotide sequence ID" value="NZ_SBKP01000012.1"/>
</dbReference>
<feature type="chain" id="PRO_5020714141" evidence="1">
    <location>
        <begin position="22"/>
        <end position="205"/>
    </location>
</feature>
<keyword evidence="4" id="KW-1185">Reference proteome</keyword>
<dbReference type="AlphaFoldDB" id="A0A4Q1KFJ2"/>
<dbReference type="SUPFAM" id="SSF101874">
    <property type="entry name" value="YceI-like"/>
    <property type="match status" value="1"/>
</dbReference>
<organism evidence="3 4">
    <name type="scientific">Sphingobium fluviale</name>
    <dbReference type="NCBI Taxonomy" id="2506423"/>
    <lineage>
        <taxon>Bacteria</taxon>
        <taxon>Pseudomonadati</taxon>
        <taxon>Pseudomonadota</taxon>
        <taxon>Alphaproteobacteria</taxon>
        <taxon>Sphingomonadales</taxon>
        <taxon>Sphingomonadaceae</taxon>
        <taxon>Sphingobium</taxon>
    </lineage>
</organism>
<comment type="caution">
    <text evidence="3">The sequence shown here is derived from an EMBL/GenBank/DDBJ whole genome shotgun (WGS) entry which is preliminary data.</text>
</comment>
<dbReference type="Proteomes" id="UP000290958">
    <property type="component" value="Unassembled WGS sequence"/>
</dbReference>
<protein>
    <submittedName>
        <fullName evidence="3">Polyisoprenoid-binding protein</fullName>
    </submittedName>
</protein>
<dbReference type="OrthoDB" id="9811006at2"/>
<dbReference type="SMART" id="SM00867">
    <property type="entry name" value="YceI"/>
    <property type="match status" value="1"/>
</dbReference>
<evidence type="ECO:0000313" key="3">
    <source>
        <dbReference type="EMBL" id="RXR27577.1"/>
    </source>
</evidence>
<sequence length="205" mass="21470">MRAFALAVCFVAATSTGVAVYAQMPAEVPGKPDPTRVTGGTYTVDPGHTQVAFRYNHLGFSNNMGLIPASGGSLTLDPKAPEKAQVTVTFAVAALRSSVPALDEHLMKADFFDAAKFPTATFQSTSVKVSGQTAQITGKLTIKGITKDVTLNARFVGAGMNAMAKKETVGFDAEAQIKRSDFGLGYGVPMVGDDVSLQITAAFEK</sequence>
<dbReference type="EMBL" id="SBKP01000012">
    <property type="protein sequence ID" value="RXR27577.1"/>
    <property type="molecule type" value="Genomic_DNA"/>
</dbReference>
<dbReference type="Pfam" id="PF04264">
    <property type="entry name" value="YceI"/>
    <property type="match status" value="1"/>
</dbReference>
<evidence type="ECO:0000313" key="4">
    <source>
        <dbReference type="Proteomes" id="UP000290958"/>
    </source>
</evidence>
<evidence type="ECO:0000259" key="2">
    <source>
        <dbReference type="SMART" id="SM00867"/>
    </source>
</evidence>
<name>A0A4Q1KFJ2_9SPHN</name>
<dbReference type="InterPro" id="IPR036761">
    <property type="entry name" value="TTHA0802/YceI-like_sf"/>
</dbReference>